<feature type="region of interest" description="Disordered" evidence="1">
    <location>
        <begin position="58"/>
        <end position="92"/>
    </location>
</feature>
<dbReference type="Proteomes" id="UP000593565">
    <property type="component" value="Unassembled WGS sequence"/>
</dbReference>
<reference evidence="2 3" key="1">
    <citation type="submission" date="2020-02" db="EMBL/GenBank/DDBJ databases">
        <title>A chromosome-scale genome assembly of the black bullhead catfish (Ameiurus melas).</title>
        <authorList>
            <person name="Wen M."/>
            <person name="Zham M."/>
            <person name="Cabau C."/>
            <person name="Klopp C."/>
            <person name="Donnadieu C."/>
            <person name="Roques C."/>
            <person name="Bouchez O."/>
            <person name="Lampietro C."/>
            <person name="Jouanno E."/>
            <person name="Herpin A."/>
            <person name="Louis A."/>
            <person name="Berthelot C."/>
            <person name="Parey E."/>
            <person name="Roest-Crollius H."/>
            <person name="Braasch I."/>
            <person name="Postlethwait J."/>
            <person name="Robinson-Rechavi M."/>
            <person name="Echchiki A."/>
            <person name="Begum T."/>
            <person name="Montfort J."/>
            <person name="Schartl M."/>
            <person name="Bobe J."/>
            <person name="Guiguen Y."/>
        </authorList>
    </citation>
    <scope>NUCLEOTIDE SEQUENCE [LARGE SCALE GENOMIC DNA]</scope>
    <source>
        <strain evidence="2">M_S1</strain>
        <tissue evidence="2">Blood</tissue>
    </source>
</reference>
<evidence type="ECO:0000256" key="1">
    <source>
        <dbReference type="SAM" id="MobiDB-lite"/>
    </source>
</evidence>
<keyword evidence="3" id="KW-1185">Reference proteome</keyword>
<organism evidence="2 3">
    <name type="scientific">Ameiurus melas</name>
    <name type="common">Black bullhead</name>
    <name type="synonym">Silurus melas</name>
    <dbReference type="NCBI Taxonomy" id="219545"/>
    <lineage>
        <taxon>Eukaryota</taxon>
        <taxon>Metazoa</taxon>
        <taxon>Chordata</taxon>
        <taxon>Craniata</taxon>
        <taxon>Vertebrata</taxon>
        <taxon>Euteleostomi</taxon>
        <taxon>Actinopterygii</taxon>
        <taxon>Neopterygii</taxon>
        <taxon>Teleostei</taxon>
        <taxon>Ostariophysi</taxon>
        <taxon>Siluriformes</taxon>
        <taxon>Ictaluridae</taxon>
        <taxon>Ameiurus</taxon>
    </lineage>
</organism>
<evidence type="ECO:0000313" key="2">
    <source>
        <dbReference type="EMBL" id="KAF4085571.1"/>
    </source>
</evidence>
<accession>A0A7J6AUE4</accession>
<evidence type="ECO:0000313" key="3">
    <source>
        <dbReference type="Proteomes" id="UP000593565"/>
    </source>
</evidence>
<sequence length="92" mass="10556">MMQQMAKVRAVGEERETLEQKKEIYRQDLLLVDLNADVFRGVWDDPVHSSVAYHETLDSSSHQPLHFLSHDQPGAEVRGEGDDKGLRHMQNT</sequence>
<protein>
    <submittedName>
        <fullName evidence="2">Uncharacterized protein</fullName>
    </submittedName>
</protein>
<dbReference type="EMBL" id="JAAGNN010000008">
    <property type="protein sequence ID" value="KAF4085571.1"/>
    <property type="molecule type" value="Genomic_DNA"/>
</dbReference>
<feature type="compositionally biased region" description="Basic and acidic residues" evidence="1">
    <location>
        <begin position="77"/>
        <end position="86"/>
    </location>
</feature>
<name>A0A7J6AUE4_AMEME</name>
<dbReference type="AlphaFoldDB" id="A0A7J6AUE4"/>
<gene>
    <name evidence="2" type="ORF">AMELA_G00096570</name>
</gene>
<comment type="caution">
    <text evidence="2">The sequence shown here is derived from an EMBL/GenBank/DDBJ whole genome shotgun (WGS) entry which is preliminary data.</text>
</comment>
<proteinExistence type="predicted"/>